<dbReference type="Gene3D" id="3.40.50.150">
    <property type="entry name" value="Vaccinia Virus protein VP39"/>
    <property type="match status" value="1"/>
</dbReference>
<feature type="domain" description="Methyltransferase type 11" evidence="1">
    <location>
        <begin position="261"/>
        <end position="356"/>
    </location>
</feature>
<name>A0ABQ4FBR6_9ACTN</name>
<dbReference type="Proteomes" id="UP000651728">
    <property type="component" value="Unassembled WGS sequence"/>
</dbReference>
<comment type="caution">
    <text evidence="2">The sequence shown here is derived from an EMBL/GenBank/DDBJ whole genome shotgun (WGS) entry which is preliminary data.</text>
</comment>
<evidence type="ECO:0000313" key="3">
    <source>
        <dbReference type="Proteomes" id="UP000651728"/>
    </source>
</evidence>
<dbReference type="PANTHER" id="PTHR42912:SF94">
    <property type="entry name" value="METHYLTRANSFERASE TYPE 11 DOMAIN-CONTAINING PROTEIN"/>
    <property type="match status" value="1"/>
</dbReference>
<proteinExistence type="predicted"/>
<dbReference type="InterPro" id="IPR050508">
    <property type="entry name" value="Methyltransf_Superfamily"/>
</dbReference>
<dbReference type="Gene3D" id="3.40.630.30">
    <property type="match status" value="1"/>
</dbReference>
<evidence type="ECO:0000259" key="1">
    <source>
        <dbReference type="Pfam" id="PF08241"/>
    </source>
</evidence>
<dbReference type="EMBL" id="BOOB01000016">
    <property type="protein sequence ID" value="GIH32264.1"/>
    <property type="molecule type" value="Genomic_DNA"/>
</dbReference>
<dbReference type="Pfam" id="PF08241">
    <property type="entry name" value="Methyltransf_11"/>
    <property type="match status" value="1"/>
</dbReference>
<gene>
    <name evidence="2" type="ORF">Mam01_24280</name>
</gene>
<dbReference type="InterPro" id="IPR029063">
    <property type="entry name" value="SAM-dependent_MTases_sf"/>
</dbReference>
<dbReference type="SUPFAM" id="SSF53335">
    <property type="entry name" value="S-adenosyl-L-methionine-dependent methyltransferases"/>
    <property type="match status" value="1"/>
</dbReference>
<dbReference type="RefSeq" id="WP_204285440.1">
    <property type="nucleotide sequence ID" value="NZ_BAABEJ010000009.1"/>
</dbReference>
<dbReference type="InterPro" id="IPR016181">
    <property type="entry name" value="Acyl_CoA_acyltransferase"/>
</dbReference>
<sequence length="479" mass="53050">MDVRNGLEVRWLSWADAGEEILDLRRRVFTDELGWQEDRVRHGRDADGLHLCALSNGKIVAALSAYVYEPGAPELAAMRLPEIQGVTVEIGKRVGLATHRGNLISAQIASWMVRQICEALRPSRFFLIVRVSEHRHLIDTYARHGFTYHTEVGSGDDAIGVMTTTGKKALEEFYLIHRESTREGAAGPSPLSVPSLVRFLADGGRGSLLAVDRLATENHYTESFTLQAEVPRLTAQGKLILAEQRPRLAATPFPPAPASLLDIGTGPGDYLAAVSEEGPLKGYRVRGVEPAPQLLARARSAFPEHDFSDGSAYATGEAESSHDVVTANFVFIHLRSPDLALLEMRRILRPGGLLYVVDVNDATFSGPEVVRRVLRAYDRDYPGDRQLLGDLPRRAREFGFELVRRFSTTLRGAGVPEPVFGPDEIRIGKAHAWSLLSFIGSQRGLEEAFEEAENHYFATECEIGLDLETQVYRLSTDRR</sequence>
<reference evidence="2 3" key="1">
    <citation type="submission" date="2021-01" db="EMBL/GenBank/DDBJ databases">
        <title>Whole genome shotgun sequence of Microbispora amethystogenes NBRC 101907.</title>
        <authorList>
            <person name="Komaki H."/>
            <person name="Tamura T."/>
        </authorList>
    </citation>
    <scope>NUCLEOTIDE SEQUENCE [LARGE SCALE GENOMIC DNA]</scope>
    <source>
        <strain evidence="2 3">NBRC 101907</strain>
    </source>
</reference>
<dbReference type="SUPFAM" id="SSF55729">
    <property type="entry name" value="Acyl-CoA N-acyltransferases (Nat)"/>
    <property type="match status" value="1"/>
</dbReference>
<protein>
    <recommendedName>
        <fullName evidence="1">Methyltransferase type 11 domain-containing protein</fullName>
    </recommendedName>
</protein>
<keyword evidence="3" id="KW-1185">Reference proteome</keyword>
<evidence type="ECO:0000313" key="2">
    <source>
        <dbReference type="EMBL" id="GIH32264.1"/>
    </source>
</evidence>
<dbReference type="PANTHER" id="PTHR42912">
    <property type="entry name" value="METHYLTRANSFERASE"/>
    <property type="match status" value="1"/>
</dbReference>
<dbReference type="InterPro" id="IPR013216">
    <property type="entry name" value="Methyltransf_11"/>
</dbReference>
<dbReference type="CDD" id="cd02440">
    <property type="entry name" value="AdoMet_MTases"/>
    <property type="match status" value="1"/>
</dbReference>
<accession>A0ABQ4FBR6</accession>
<organism evidence="2 3">
    <name type="scientific">Microbispora amethystogenes</name>
    <dbReference type="NCBI Taxonomy" id="1427754"/>
    <lineage>
        <taxon>Bacteria</taxon>
        <taxon>Bacillati</taxon>
        <taxon>Actinomycetota</taxon>
        <taxon>Actinomycetes</taxon>
        <taxon>Streptosporangiales</taxon>
        <taxon>Streptosporangiaceae</taxon>
        <taxon>Microbispora</taxon>
    </lineage>
</organism>